<keyword evidence="1" id="KW-1133">Transmembrane helix</keyword>
<feature type="transmembrane region" description="Helical" evidence="1">
    <location>
        <begin position="102"/>
        <end position="123"/>
    </location>
</feature>
<keyword evidence="1" id="KW-0812">Transmembrane</keyword>
<organism evidence="2">
    <name type="scientific">Culex pipiens</name>
    <name type="common">House mosquito</name>
    <dbReference type="NCBI Taxonomy" id="7175"/>
    <lineage>
        <taxon>Eukaryota</taxon>
        <taxon>Metazoa</taxon>
        <taxon>Ecdysozoa</taxon>
        <taxon>Arthropoda</taxon>
        <taxon>Hexapoda</taxon>
        <taxon>Insecta</taxon>
        <taxon>Pterygota</taxon>
        <taxon>Neoptera</taxon>
        <taxon>Endopterygota</taxon>
        <taxon>Diptera</taxon>
        <taxon>Nematocera</taxon>
        <taxon>Culicoidea</taxon>
        <taxon>Culicidae</taxon>
        <taxon>Culicinae</taxon>
        <taxon>Culicini</taxon>
        <taxon>Culex</taxon>
        <taxon>Culex</taxon>
    </lineage>
</organism>
<accession>A0A8D8CZJ2</accession>
<keyword evidence="1" id="KW-0472">Membrane</keyword>
<proteinExistence type="predicted"/>
<protein>
    <submittedName>
        <fullName evidence="2">(northern house mosquito) hypothetical protein</fullName>
    </submittedName>
</protein>
<dbReference type="AlphaFoldDB" id="A0A8D8CZJ2"/>
<dbReference type="EMBL" id="HBUE01139159">
    <property type="protein sequence ID" value="CAG6499926.1"/>
    <property type="molecule type" value="Transcribed_RNA"/>
</dbReference>
<reference evidence="2" key="1">
    <citation type="submission" date="2021-05" db="EMBL/GenBank/DDBJ databases">
        <authorList>
            <person name="Alioto T."/>
            <person name="Alioto T."/>
            <person name="Gomez Garrido J."/>
        </authorList>
    </citation>
    <scope>NUCLEOTIDE SEQUENCE</scope>
</reference>
<feature type="transmembrane region" description="Helical" evidence="1">
    <location>
        <begin position="61"/>
        <end position="82"/>
    </location>
</feature>
<sequence length="129" mass="15434">MEGIRCGVSRNGNFFACNPRIKPRQYFDVVIKTLVWWNHRFMVVEGNLCLWLTNLSRNARVCCLTWQSVGWNILMQLVSYWIGRDWNFLAGDPRVEPSQLFHVIFIGWIVWVRVRIWVVKFIVWQDFLG</sequence>
<evidence type="ECO:0000313" key="2">
    <source>
        <dbReference type="EMBL" id="CAG6499926.1"/>
    </source>
</evidence>
<evidence type="ECO:0000256" key="1">
    <source>
        <dbReference type="SAM" id="Phobius"/>
    </source>
</evidence>
<name>A0A8D8CZJ2_CULPI</name>